<dbReference type="Proteomes" id="UP000291151">
    <property type="component" value="Chromosome"/>
</dbReference>
<keyword evidence="1" id="KW-0540">Nuclease</keyword>
<keyword evidence="1" id="KW-0255">Endonuclease</keyword>
<dbReference type="InterPro" id="IPR019072">
    <property type="entry name" value="Restrct_endonuc_II_XamI"/>
</dbReference>
<sequence>MEFAPEAYRVTRIETTKQVEQGLKILEDLTNISPEKIKQHPSIVSVLRMCTSPPIARDRLTGLAYANGSIVKTLEEGKLPKRMKKEELERNLTAICGVIIKLLDKDIFTWLAEGKKPNNEERYRASSIVADRLCGSVADPIIKNAQEQRQLKLIDDFLQKRGYVKLIHPSDKPITEMKKGTYSFRMNIPVILENDNDKKVNIPIDVVIQRKNAKDVEYPILIECKSAGDFTNTNKRRKEEATKIRQLQATYGKEIKLILFLCGYFDSGYLGYEAAEGLDWVWEHRIEDMDKLGL</sequence>
<evidence type="ECO:0000313" key="1">
    <source>
        <dbReference type="EMBL" id="QBK27120.1"/>
    </source>
</evidence>
<dbReference type="GO" id="GO:0003677">
    <property type="term" value="F:DNA binding"/>
    <property type="evidence" value="ECO:0007669"/>
    <property type="project" value="InterPro"/>
</dbReference>
<dbReference type="Pfam" id="PF09572">
    <property type="entry name" value="RE_XamI"/>
    <property type="match status" value="1"/>
</dbReference>
<dbReference type="EMBL" id="CP036528">
    <property type="protein sequence ID" value="QBK27120.1"/>
    <property type="molecule type" value="Genomic_DNA"/>
</dbReference>
<organism evidence="1 2">
    <name type="scientific">Ureibacillus thermophilus</name>
    <dbReference type="NCBI Taxonomy" id="367743"/>
    <lineage>
        <taxon>Bacteria</taxon>
        <taxon>Bacillati</taxon>
        <taxon>Bacillota</taxon>
        <taxon>Bacilli</taxon>
        <taxon>Bacillales</taxon>
        <taxon>Caryophanaceae</taxon>
        <taxon>Ureibacillus</taxon>
    </lineage>
</organism>
<keyword evidence="2" id="KW-1185">Reference proteome</keyword>
<proteinExistence type="predicted"/>
<reference evidence="1 2" key="1">
    <citation type="submission" date="2019-02" db="EMBL/GenBank/DDBJ databases">
        <title>Ureibacillus thermophilus.</title>
        <authorList>
            <person name="Sunny J.S."/>
            <person name="Natarajan A."/>
            <person name="Saleena L.M."/>
        </authorList>
    </citation>
    <scope>NUCLEOTIDE SEQUENCE [LARGE SCALE GENOMIC DNA]</scope>
    <source>
        <strain evidence="1 2">LM102</strain>
    </source>
</reference>
<gene>
    <name evidence="1" type="ORF">DKZ56_05115</name>
</gene>
<accession>A0A4V1A3G0</accession>
<name>A0A4V1A3G0_9BACL</name>
<dbReference type="AlphaFoldDB" id="A0A4V1A3G0"/>
<dbReference type="GO" id="GO:0009307">
    <property type="term" value="P:DNA restriction-modification system"/>
    <property type="evidence" value="ECO:0007669"/>
    <property type="project" value="InterPro"/>
</dbReference>
<keyword evidence="1" id="KW-0378">Hydrolase</keyword>
<evidence type="ECO:0000313" key="2">
    <source>
        <dbReference type="Proteomes" id="UP000291151"/>
    </source>
</evidence>
<dbReference type="GO" id="GO:0009036">
    <property type="term" value="F:type II site-specific deoxyribonuclease activity"/>
    <property type="evidence" value="ECO:0007669"/>
    <property type="project" value="InterPro"/>
</dbReference>
<dbReference type="REBASE" id="302711">
    <property type="entry name" value="UthLM102ORF5110P"/>
</dbReference>
<protein>
    <submittedName>
        <fullName evidence="1">XamI family restriction endonuclease</fullName>
    </submittedName>
</protein>
<dbReference type="KEGG" id="uth:DKZ56_05115"/>